<evidence type="ECO:0000256" key="1">
    <source>
        <dbReference type="ARBA" id="ARBA00010923"/>
    </source>
</evidence>
<evidence type="ECO:0000256" key="4">
    <source>
        <dbReference type="SAM" id="Coils"/>
    </source>
</evidence>
<dbReference type="CDD" id="cd17515">
    <property type="entry name" value="RMtype1_S_MjaORF132P_Sau1132ORF3780P-TRD1-CR1_like"/>
    <property type="match status" value="1"/>
</dbReference>
<keyword evidence="2" id="KW-0680">Restriction system</keyword>
<dbReference type="SUPFAM" id="SSF116734">
    <property type="entry name" value="DNA methylase specificity domain"/>
    <property type="match status" value="2"/>
</dbReference>
<dbReference type="EMBL" id="JACHXW010000025">
    <property type="protein sequence ID" value="MBB3155453.1"/>
    <property type="molecule type" value="Genomic_DNA"/>
</dbReference>
<dbReference type="InterPro" id="IPR052021">
    <property type="entry name" value="Type-I_RS_S_subunit"/>
</dbReference>
<dbReference type="AlphaFoldDB" id="A0A7W5GDH2"/>
<dbReference type="RefSeq" id="WP_183570151.1">
    <property type="nucleotide sequence ID" value="NZ_JACHXW010000025.1"/>
</dbReference>
<dbReference type="Pfam" id="PF01420">
    <property type="entry name" value="Methylase_S"/>
    <property type="match status" value="2"/>
</dbReference>
<feature type="domain" description="Type I restriction modification DNA specificity" evidence="5">
    <location>
        <begin position="2"/>
        <end position="164"/>
    </location>
</feature>
<dbReference type="Proteomes" id="UP000518605">
    <property type="component" value="Unassembled WGS sequence"/>
</dbReference>
<comment type="caution">
    <text evidence="6">The sequence shown here is derived from an EMBL/GenBank/DDBJ whole genome shotgun (WGS) entry which is preliminary data.</text>
</comment>
<dbReference type="PANTHER" id="PTHR30408">
    <property type="entry name" value="TYPE-1 RESTRICTION ENZYME ECOKI SPECIFICITY PROTEIN"/>
    <property type="match status" value="1"/>
</dbReference>
<dbReference type="GO" id="GO:0009035">
    <property type="term" value="F:type I site-specific deoxyribonuclease activity"/>
    <property type="evidence" value="ECO:0007669"/>
    <property type="project" value="UniProtKB-EC"/>
</dbReference>
<gene>
    <name evidence="6" type="ORF">FHS16_005561</name>
</gene>
<keyword evidence="7" id="KW-1185">Reference proteome</keyword>
<sequence>MNKVKLGNYISIESGYTFKSKFFNDKEGLPIIRIRDVTSGNISSYYSGEYDEKYLVQNNDVLISMDGTFSIRKWSSGKALLNQRVCRIKSRNNSLLIDDYLCYILPKYLKNIEDKTPFVTVKHLSVKDISEIVLYLPNIETQRKIILTLDKAQELIDKRKEQIEACDELVKSLFYHMFGDPVNNSNGHQKIALKEIGEWKSGGTPSRSNKEYYNGNIPWLSSGELNSVYTKDSLEHITEDAIKNSSAKLIAKESLLLGMYDTAALKSTINLMECACNQAIAYAKLNYRIINTLFVYYCIQFNKDFYKSQQRGVRQKNLNLSMVKDIEVLFPSLELQNRFAEQVGKIEQQKQRLQQSLTELENNFNALIQRAFKGELF</sequence>
<accession>A0A7W5GDH2</accession>
<proteinExistence type="inferred from homology"/>
<evidence type="ECO:0000256" key="3">
    <source>
        <dbReference type="ARBA" id="ARBA00023125"/>
    </source>
</evidence>
<dbReference type="CDD" id="cd17257">
    <property type="entry name" value="RMtype1_S_EcoBI-TRD1-CR1_like"/>
    <property type="match status" value="1"/>
</dbReference>
<keyword evidence="3" id="KW-0238">DNA-binding</keyword>
<keyword evidence="6" id="KW-0378">Hydrolase</keyword>
<dbReference type="InterPro" id="IPR044946">
    <property type="entry name" value="Restrct_endonuc_typeI_TRD_sf"/>
</dbReference>
<dbReference type="InterPro" id="IPR000055">
    <property type="entry name" value="Restrct_endonuc_typeI_TRD"/>
</dbReference>
<dbReference type="PANTHER" id="PTHR30408:SF12">
    <property type="entry name" value="TYPE I RESTRICTION ENZYME MJAVIII SPECIFICITY SUBUNIT"/>
    <property type="match status" value="1"/>
</dbReference>
<evidence type="ECO:0000259" key="5">
    <source>
        <dbReference type="Pfam" id="PF01420"/>
    </source>
</evidence>
<organism evidence="6 7">
    <name type="scientific">Paenibacillus endophyticus</name>
    <dbReference type="NCBI Taxonomy" id="1294268"/>
    <lineage>
        <taxon>Bacteria</taxon>
        <taxon>Bacillati</taxon>
        <taxon>Bacillota</taxon>
        <taxon>Bacilli</taxon>
        <taxon>Bacillales</taxon>
        <taxon>Paenibacillaceae</taxon>
        <taxon>Paenibacillus</taxon>
    </lineage>
</organism>
<keyword evidence="4" id="KW-0175">Coiled coil</keyword>
<evidence type="ECO:0000313" key="6">
    <source>
        <dbReference type="EMBL" id="MBB3155453.1"/>
    </source>
</evidence>
<evidence type="ECO:0000256" key="2">
    <source>
        <dbReference type="ARBA" id="ARBA00022747"/>
    </source>
</evidence>
<feature type="domain" description="Type I restriction modification DNA specificity" evidence="5">
    <location>
        <begin position="189"/>
        <end position="360"/>
    </location>
</feature>
<dbReference type="GO" id="GO:0003677">
    <property type="term" value="F:DNA binding"/>
    <property type="evidence" value="ECO:0007669"/>
    <property type="project" value="UniProtKB-KW"/>
</dbReference>
<reference evidence="6 7" key="1">
    <citation type="submission" date="2020-08" db="EMBL/GenBank/DDBJ databases">
        <title>Genomic Encyclopedia of Type Strains, Phase III (KMG-III): the genomes of soil and plant-associated and newly described type strains.</title>
        <authorList>
            <person name="Whitman W."/>
        </authorList>
    </citation>
    <scope>NUCLEOTIDE SEQUENCE [LARGE SCALE GENOMIC DNA]</scope>
    <source>
        <strain evidence="6 7">CECT 8234</strain>
    </source>
</reference>
<dbReference type="Gene3D" id="3.90.220.20">
    <property type="entry name" value="DNA methylase specificity domains"/>
    <property type="match status" value="2"/>
</dbReference>
<protein>
    <submittedName>
        <fullName evidence="6">Type I restriction enzyme S subunit</fullName>
        <ecNumber evidence="6">3.1.21.3</ecNumber>
    </submittedName>
</protein>
<name>A0A7W5GDH2_9BACL</name>
<dbReference type="Gene3D" id="1.10.287.1120">
    <property type="entry name" value="Bipartite methylase S protein"/>
    <property type="match status" value="1"/>
</dbReference>
<dbReference type="EC" id="3.1.21.3" evidence="6"/>
<comment type="similarity">
    <text evidence="1">Belongs to the type-I restriction system S methylase family.</text>
</comment>
<dbReference type="GO" id="GO:0009307">
    <property type="term" value="P:DNA restriction-modification system"/>
    <property type="evidence" value="ECO:0007669"/>
    <property type="project" value="UniProtKB-KW"/>
</dbReference>
<feature type="coiled-coil region" evidence="4">
    <location>
        <begin position="343"/>
        <end position="370"/>
    </location>
</feature>
<evidence type="ECO:0000313" key="7">
    <source>
        <dbReference type="Proteomes" id="UP000518605"/>
    </source>
</evidence>